<organism evidence="3 4">
    <name type="scientific">Thlaspi arvense</name>
    <name type="common">Field penny-cress</name>
    <dbReference type="NCBI Taxonomy" id="13288"/>
    <lineage>
        <taxon>Eukaryota</taxon>
        <taxon>Viridiplantae</taxon>
        <taxon>Streptophyta</taxon>
        <taxon>Embryophyta</taxon>
        <taxon>Tracheophyta</taxon>
        <taxon>Spermatophyta</taxon>
        <taxon>Magnoliopsida</taxon>
        <taxon>eudicotyledons</taxon>
        <taxon>Gunneridae</taxon>
        <taxon>Pentapetalae</taxon>
        <taxon>rosids</taxon>
        <taxon>malvids</taxon>
        <taxon>Brassicales</taxon>
        <taxon>Brassicaceae</taxon>
        <taxon>Thlaspideae</taxon>
        <taxon>Thlaspi</taxon>
    </lineage>
</organism>
<dbReference type="Proteomes" id="UP000836841">
    <property type="component" value="Chromosome 2"/>
</dbReference>
<dbReference type="SMART" id="SM00255">
    <property type="entry name" value="TIR"/>
    <property type="match status" value="1"/>
</dbReference>
<dbReference type="FunFam" id="3.40.50.10140:FF:000007">
    <property type="entry name" value="Disease resistance protein (TIR-NBS-LRR class)"/>
    <property type="match status" value="1"/>
</dbReference>
<keyword evidence="1" id="KW-0520">NAD</keyword>
<dbReference type="SUPFAM" id="SSF52200">
    <property type="entry name" value="Toll/Interleukin receptor TIR domain"/>
    <property type="match status" value="1"/>
</dbReference>
<evidence type="ECO:0000259" key="2">
    <source>
        <dbReference type="SMART" id="SM00255"/>
    </source>
</evidence>
<keyword evidence="4" id="KW-1185">Reference proteome</keyword>
<dbReference type="AlphaFoldDB" id="A0AAU9RT59"/>
<dbReference type="Pfam" id="PF14299">
    <property type="entry name" value="PP2"/>
    <property type="match status" value="1"/>
</dbReference>
<evidence type="ECO:0000256" key="1">
    <source>
        <dbReference type="ARBA" id="ARBA00023027"/>
    </source>
</evidence>
<accession>A0AAU9RT59</accession>
<evidence type="ECO:0000313" key="3">
    <source>
        <dbReference type="EMBL" id="CAH2046380.1"/>
    </source>
</evidence>
<dbReference type="PANTHER" id="PTHR32009">
    <property type="entry name" value="TMV RESISTANCE PROTEIN N-LIKE"/>
    <property type="match status" value="1"/>
</dbReference>
<evidence type="ECO:0000313" key="4">
    <source>
        <dbReference type="Proteomes" id="UP000836841"/>
    </source>
</evidence>
<dbReference type="GO" id="GO:0007165">
    <property type="term" value="P:signal transduction"/>
    <property type="evidence" value="ECO:0007669"/>
    <property type="project" value="InterPro"/>
</dbReference>
<dbReference type="Gene3D" id="3.40.50.10140">
    <property type="entry name" value="Toll/interleukin-1 receptor homology (TIR) domain"/>
    <property type="match status" value="1"/>
</dbReference>
<feature type="domain" description="TIR" evidence="2">
    <location>
        <begin position="7"/>
        <end position="146"/>
    </location>
</feature>
<dbReference type="EMBL" id="OU466858">
    <property type="protein sequence ID" value="CAH2046380.1"/>
    <property type="molecule type" value="Genomic_DNA"/>
</dbReference>
<gene>
    <name evidence="3" type="ORF">TAV2_LOCUS5851</name>
</gene>
<name>A0AAU9RT59_THLAR</name>
<dbReference type="Pfam" id="PF01582">
    <property type="entry name" value="TIR"/>
    <property type="match status" value="1"/>
</dbReference>
<proteinExistence type="predicted"/>
<dbReference type="InterPro" id="IPR025886">
    <property type="entry name" value="PP2-like"/>
</dbReference>
<protein>
    <recommendedName>
        <fullName evidence="2">TIR domain-containing protein</fullName>
    </recommendedName>
</protein>
<reference evidence="3 4" key="1">
    <citation type="submission" date="2022-03" db="EMBL/GenBank/DDBJ databases">
        <authorList>
            <person name="Nunn A."/>
            <person name="Chopra R."/>
            <person name="Nunn A."/>
            <person name="Contreras Garrido A."/>
        </authorList>
    </citation>
    <scope>NUCLEOTIDE SEQUENCE [LARGE SCALE GENOMIC DNA]</scope>
</reference>
<dbReference type="PANTHER" id="PTHR32009:SF75">
    <property type="entry name" value="PROTEIN PHLOEM PROTEIN 2-LIKE A5-RELATED"/>
    <property type="match status" value="1"/>
</dbReference>
<sequence length="347" mass="39151">MAASSKGPQVFINFRGPNVRNRFVVFLEPILRAANINLFVDKDDVLSTDPANLMARIGESRVAVVIFSKAYTSSDWCLDELAMIKECMDRGSLRVIPIFYKHTTPSVVEELRGKFGDSFRVLKRKYLHEPERTRKWEEALESISKVKGMSLAKERNEREFIDSMVIEIQILLSQIALKGNPKIESSHQGGFLVPARRLEITHSGNPEKWAWSSIYDEPYRADIEIATMINVHTLVNINGDFHTMNLTSGTTYEVVFLVSLADSALGWKNPVTLMLKLVSDGSEKKEHDKASCLNDYIGDDWVEIPVGEFKAPPKKDDAKIFFSMHQYVDSDPKSGLVVKGVAVRPVE</sequence>
<dbReference type="InterPro" id="IPR000157">
    <property type="entry name" value="TIR_dom"/>
</dbReference>
<dbReference type="InterPro" id="IPR035897">
    <property type="entry name" value="Toll_tir_struct_dom_sf"/>
</dbReference>